<dbReference type="PANTHER" id="PTHR43065">
    <property type="entry name" value="SENSOR HISTIDINE KINASE"/>
    <property type="match status" value="1"/>
</dbReference>
<feature type="transmembrane region" description="Helical" evidence="11">
    <location>
        <begin position="43"/>
        <end position="64"/>
    </location>
</feature>
<dbReference type="InterPro" id="IPR036097">
    <property type="entry name" value="HisK_dim/P_sf"/>
</dbReference>
<dbReference type="SUPFAM" id="SSF47384">
    <property type="entry name" value="Homodimeric domain of signal transducing histidine kinase"/>
    <property type="match status" value="1"/>
</dbReference>
<dbReference type="Proteomes" id="UP000199598">
    <property type="component" value="Unassembled WGS sequence"/>
</dbReference>
<dbReference type="SMART" id="SM00387">
    <property type="entry name" value="HATPase_c"/>
    <property type="match status" value="1"/>
</dbReference>
<dbReference type="SMART" id="SM00388">
    <property type="entry name" value="HisKA"/>
    <property type="match status" value="1"/>
</dbReference>
<reference evidence="14 15" key="1">
    <citation type="submission" date="2016-10" db="EMBL/GenBank/DDBJ databases">
        <authorList>
            <person name="Varghese N."/>
            <person name="Submissions S."/>
        </authorList>
    </citation>
    <scope>NUCLEOTIDE SEQUENCE [LARGE SCALE GENOMIC DNA]</scope>
    <source>
        <strain evidence="14 15">DSM 16392</strain>
    </source>
</reference>
<keyword evidence="11" id="KW-1133">Transmembrane helix</keyword>
<dbReference type="GO" id="GO:0016301">
    <property type="term" value="F:kinase activity"/>
    <property type="evidence" value="ECO:0007669"/>
    <property type="project" value="UniProtKB-KW"/>
</dbReference>
<dbReference type="InterPro" id="IPR003661">
    <property type="entry name" value="HisK_dim/P_dom"/>
</dbReference>
<dbReference type="InterPro" id="IPR005467">
    <property type="entry name" value="His_kinase_dom"/>
</dbReference>
<dbReference type="EMBL" id="FOSK01000004">
    <property type="protein sequence ID" value="SFK34726.1"/>
    <property type="molecule type" value="Genomic_DNA"/>
</dbReference>
<sequence>MAQNNGRVASETEVTPKKLNSDETPKGRHRKIFGGGMGLSGKLLLLTILFVMLSEVLIFVPSIANYRNTWLRDRLAVGGVAATLLSESETLSPQVQQKLLDATGAQAISLAVGERRNLIAMESSEMNITKTIDMTQDSPWDAIGCSLQFLTGTRTGQIRVIGDIDMRSGGRVDMVFPASLLRDDLQKYALNILQLSLLISCLTAALVYLSIRSLLLRPLQRLTGSMMRFAESPENAREIIKPSGRADELGEAEIQLQSMQKSLNQTLNQQRRMAALGLAVSKINHDMRNLLASAQLFLERLELLPDPTVQRVAPKILATLDRAASYTSAVLSYGKVQEAAPELRVIRLASVLRDVEEVLGLSSYSKGIEMHVNVPETQELEADPEQIFRVLLNLCRNSVQAMEASKGASEVVCRIEIHSEVEEDMLSIYVSDTGPGIPAKAQEGLFKAFQTSGKVGGTGLGLAIAAEIVVAHGGKITLEKDVTTGACFKIQLPYKHGVQAAEKVTRLFPADSSKG</sequence>
<protein>
    <recommendedName>
        <fullName evidence="3">histidine kinase</fullName>
        <ecNumber evidence="3">2.7.13.3</ecNumber>
    </recommendedName>
</protein>
<dbReference type="CDD" id="cd00075">
    <property type="entry name" value="HATPase"/>
    <property type="match status" value="1"/>
</dbReference>
<dbReference type="Pfam" id="PF02518">
    <property type="entry name" value="HATPase_c"/>
    <property type="match status" value="1"/>
</dbReference>
<dbReference type="PROSITE" id="PS50885">
    <property type="entry name" value="HAMP"/>
    <property type="match status" value="1"/>
</dbReference>
<evidence type="ECO:0000256" key="7">
    <source>
        <dbReference type="ARBA" id="ARBA00022777"/>
    </source>
</evidence>
<evidence type="ECO:0000256" key="11">
    <source>
        <dbReference type="SAM" id="Phobius"/>
    </source>
</evidence>
<evidence type="ECO:0000313" key="15">
    <source>
        <dbReference type="Proteomes" id="UP000199598"/>
    </source>
</evidence>
<proteinExistence type="predicted"/>
<keyword evidence="8" id="KW-0067">ATP-binding</keyword>
<evidence type="ECO:0000256" key="1">
    <source>
        <dbReference type="ARBA" id="ARBA00000085"/>
    </source>
</evidence>
<dbReference type="InterPro" id="IPR036890">
    <property type="entry name" value="HATPase_C_sf"/>
</dbReference>
<dbReference type="InterPro" id="IPR003594">
    <property type="entry name" value="HATPase_dom"/>
</dbReference>
<keyword evidence="4" id="KW-0597">Phosphoprotein</keyword>
<evidence type="ECO:0000256" key="2">
    <source>
        <dbReference type="ARBA" id="ARBA00004370"/>
    </source>
</evidence>
<feature type="domain" description="Histidine kinase" evidence="12">
    <location>
        <begin position="282"/>
        <end position="496"/>
    </location>
</feature>
<gene>
    <name evidence="14" type="ORF">SAMN04488518_104203</name>
</gene>
<evidence type="ECO:0000256" key="10">
    <source>
        <dbReference type="SAM" id="MobiDB-lite"/>
    </source>
</evidence>
<dbReference type="PANTHER" id="PTHR43065:SF10">
    <property type="entry name" value="PEROXIDE STRESS-ACTIVATED HISTIDINE KINASE MAK3"/>
    <property type="match status" value="1"/>
</dbReference>
<evidence type="ECO:0000256" key="9">
    <source>
        <dbReference type="ARBA" id="ARBA00023012"/>
    </source>
</evidence>
<keyword evidence="9" id="KW-0902">Two-component regulatory system</keyword>
<evidence type="ECO:0000256" key="4">
    <source>
        <dbReference type="ARBA" id="ARBA00022553"/>
    </source>
</evidence>
<keyword evidence="11" id="KW-0812">Transmembrane</keyword>
<feature type="domain" description="HAMP" evidence="13">
    <location>
        <begin position="213"/>
        <end position="268"/>
    </location>
</feature>
<dbReference type="PROSITE" id="PS50109">
    <property type="entry name" value="HIS_KIN"/>
    <property type="match status" value="1"/>
</dbReference>
<keyword evidence="6" id="KW-0547">Nucleotide-binding</keyword>
<dbReference type="EC" id="2.7.13.3" evidence="3"/>
<feature type="transmembrane region" description="Helical" evidence="11">
    <location>
        <begin position="188"/>
        <end position="211"/>
    </location>
</feature>
<evidence type="ECO:0000313" key="14">
    <source>
        <dbReference type="EMBL" id="SFK34726.1"/>
    </source>
</evidence>
<keyword evidence="5" id="KW-0808">Transferase</keyword>
<keyword evidence="15" id="KW-1185">Reference proteome</keyword>
<dbReference type="SUPFAM" id="SSF55874">
    <property type="entry name" value="ATPase domain of HSP90 chaperone/DNA topoisomerase II/histidine kinase"/>
    <property type="match status" value="1"/>
</dbReference>
<keyword evidence="11" id="KW-0472">Membrane</keyword>
<evidence type="ECO:0000259" key="13">
    <source>
        <dbReference type="PROSITE" id="PS50885"/>
    </source>
</evidence>
<evidence type="ECO:0000256" key="3">
    <source>
        <dbReference type="ARBA" id="ARBA00012438"/>
    </source>
</evidence>
<evidence type="ECO:0000256" key="6">
    <source>
        <dbReference type="ARBA" id="ARBA00022741"/>
    </source>
</evidence>
<comment type="caution">
    <text evidence="14">The sequence shown here is derived from an EMBL/GenBank/DDBJ whole genome shotgun (WGS) entry which is preliminary data.</text>
</comment>
<dbReference type="InterPro" id="IPR004358">
    <property type="entry name" value="Sig_transdc_His_kin-like_C"/>
</dbReference>
<comment type="catalytic activity">
    <reaction evidence="1">
        <text>ATP + protein L-histidine = ADP + protein N-phospho-L-histidine.</text>
        <dbReference type="EC" id="2.7.13.3"/>
    </reaction>
</comment>
<dbReference type="RefSeq" id="WP_208860240.1">
    <property type="nucleotide sequence ID" value="NZ_FOSK01000004.1"/>
</dbReference>
<evidence type="ECO:0000259" key="12">
    <source>
        <dbReference type="PROSITE" id="PS50109"/>
    </source>
</evidence>
<dbReference type="PRINTS" id="PR00344">
    <property type="entry name" value="BCTRLSENSOR"/>
</dbReference>
<dbReference type="CDD" id="cd00082">
    <property type="entry name" value="HisKA"/>
    <property type="match status" value="1"/>
</dbReference>
<keyword evidence="7 14" id="KW-0418">Kinase</keyword>
<organism evidence="14 15">
    <name type="scientific">Pseudovibrio ascidiaceicola</name>
    <dbReference type="NCBI Taxonomy" id="285279"/>
    <lineage>
        <taxon>Bacteria</taxon>
        <taxon>Pseudomonadati</taxon>
        <taxon>Pseudomonadota</taxon>
        <taxon>Alphaproteobacteria</taxon>
        <taxon>Hyphomicrobiales</taxon>
        <taxon>Stappiaceae</taxon>
        <taxon>Pseudovibrio</taxon>
    </lineage>
</organism>
<evidence type="ECO:0000256" key="5">
    <source>
        <dbReference type="ARBA" id="ARBA00022679"/>
    </source>
</evidence>
<evidence type="ECO:0000256" key="8">
    <source>
        <dbReference type="ARBA" id="ARBA00022840"/>
    </source>
</evidence>
<comment type="subcellular location">
    <subcellularLocation>
        <location evidence="2">Membrane</location>
    </subcellularLocation>
</comment>
<name>A0A1I3YU33_9HYPH</name>
<accession>A0A1I3YU33</accession>
<dbReference type="InterPro" id="IPR003660">
    <property type="entry name" value="HAMP_dom"/>
</dbReference>
<dbReference type="Gene3D" id="3.30.565.10">
    <property type="entry name" value="Histidine kinase-like ATPase, C-terminal domain"/>
    <property type="match status" value="1"/>
</dbReference>
<feature type="compositionally biased region" description="Basic and acidic residues" evidence="10">
    <location>
        <begin position="14"/>
        <end position="26"/>
    </location>
</feature>
<feature type="region of interest" description="Disordered" evidence="10">
    <location>
        <begin position="1"/>
        <end position="27"/>
    </location>
</feature>
<dbReference type="Gene3D" id="1.10.287.130">
    <property type="match status" value="1"/>
</dbReference>